<evidence type="ECO:0000313" key="2">
    <source>
        <dbReference type="EMBL" id="QNT78219.1"/>
    </source>
</evidence>
<proteinExistence type="predicted"/>
<protein>
    <submittedName>
        <fullName evidence="2">Ribbon-helix-helix domain protein</fullName>
    </submittedName>
</protein>
<keyword evidence="3" id="KW-1185">Reference proteome</keyword>
<reference evidence="2 3" key="1">
    <citation type="submission" date="2020-08" db="EMBL/GenBank/DDBJ databases">
        <title>Complete genome sequence of Entomobacter blattae G55GP.</title>
        <authorList>
            <person name="Poehlein A."/>
            <person name="Guzman J."/>
            <person name="Daniel R."/>
            <person name="Vilcinskas A."/>
        </authorList>
    </citation>
    <scope>NUCLEOTIDE SEQUENCE [LARGE SCALE GENOMIC DNA]</scope>
    <source>
        <strain evidence="2 3">G55GP</strain>
    </source>
</reference>
<dbReference type="Gene3D" id="1.10.3990.20">
    <property type="entry name" value="protein bp1543"/>
    <property type="match status" value="1"/>
</dbReference>
<sequence length="86" mass="9765">MSNTKSLRSDSHLIKRSLSLSGHRTSIALEAEFWEVLQEMATIQDLKLATMINQIDKSRHADHPLASTLRILALRYALHGKRKSKV</sequence>
<name>A0A7H1NR09_9PROT</name>
<dbReference type="EMBL" id="CP060244">
    <property type="protein sequence ID" value="QNT78219.1"/>
    <property type="molecule type" value="Genomic_DNA"/>
</dbReference>
<dbReference type="RefSeq" id="WP_203414561.1">
    <property type="nucleotide sequence ID" value="NZ_CP060244.1"/>
</dbReference>
<dbReference type="InterPro" id="IPR027373">
    <property type="entry name" value="RHH_dom"/>
</dbReference>
<organism evidence="2 3">
    <name type="scientific">Entomobacter blattae</name>
    <dbReference type="NCBI Taxonomy" id="2762277"/>
    <lineage>
        <taxon>Bacteria</taxon>
        <taxon>Pseudomonadati</taxon>
        <taxon>Pseudomonadota</taxon>
        <taxon>Alphaproteobacteria</taxon>
        <taxon>Acetobacterales</taxon>
        <taxon>Acetobacteraceae</taxon>
        <taxon>Entomobacter</taxon>
    </lineage>
</organism>
<dbReference type="Proteomes" id="UP000516349">
    <property type="component" value="Chromosome"/>
</dbReference>
<evidence type="ECO:0000259" key="1">
    <source>
        <dbReference type="Pfam" id="PF13467"/>
    </source>
</evidence>
<accession>A0A7H1NR09</accession>
<feature type="domain" description="Ribbon-helix-helix" evidence="1">
    <location>
        <begin position="14"/>
        <end position="76"/>
    </location>
</feature>
<dbReference type="Pfam" id="PF13467">
    <property type="entry name" value="RHH_4"/>
    <property type="match status" value="1"/>
</dbReference>
<dbReference type="InterPro" id="IPR038268">
    <property type="entry name" value="RHH_sf"/>
</dbReference>
<dbReference type="AlphaFoldDB" id="A0A7H1NR09"/>
<gene>
    <name evidence="2" type="ORF">JGUZn3_09890</name>
</gene>
<dbReference type="KEGG" id="ebla:JGUZn3_09890"/>
<evidence type="ECO:0000313" key="3">
    <source>
        <dbReference type="Proteomes" id="UP000516349"/>
    </source>
</evidence>